<dbReference type="PANTHER" id="PTHR47841">
    <property type="entry name" value="DIACYLGLYCEROL KINASE THETA-LIKE-RELATED"/>
    <property type="match status" value="1"/>
</dbReference>
<evidence type="ECO:0000313" key="2">
    <source>
        <dbReference type="Proteomes" id="UP001472677"/>
    </source>
</evidence>
<name>A0ABR2BZ76_9ROSI</name>
<proteinExistence type="predicted"/>
<gene>
    <name evidence="1" type="ORF">V6N12_032044</name>
</gene>
<dbReference type="Proteomes" id="UP001472677">
    <property type="component" value="Unassembled WGS sequence"/>
</dbReference>
<dbReference type="PANTHER" id="PTHR47841:SF7">
    <property type="entry name" value="CYSTEINE_HISTIDINE-RICH C1 DOMAIN PROTEIN"/>
    <property type="match status" value="1"/>
</dbReference>
<dbReference type="EMBL" id="JBBPBM010000074">
    <property type="protein sequence ID" value="KAK8512322.1"/>
    <property type="molecule type" value="Genomic_DNA"/>
</dbReference>
<accession>A0ABR2BZ76</accession>
<evidence type="ECO:0000313" key="1">
    <source>
        <dbReference type="EMBL" id="KAK8512322.1"/>
    </source>
</evidence>
<protein>
    <recommendedName>
        <fullName evidence="3">DC1 domain-containing protein</fullName>
    </recommendedName>
</protein>
<organism evidence="1 2">
    <name type="scientific">Hibiscus sabdariffa</name>
    <name type="common">roselle</name>
    <dbReference type="NCBI Taxonomy" id="183260"/>
    <lineage>
        <taxon>Eukaryota</taxon>
        <taxon>Viridiplantae</taxon>
        <taxon>Streptophyta</taxon>
        <taxon>Embryophyta</taxon>
        <taxon>Tracheophyta</taxon>
        <taxon>Spermatophyta</taxon>
        <taxon>Magnoliopsida</taxon>
        <taxon>eudicotyledons</taxon>
        <taxon>Gunneridae</taxon>
        <taxon>Pentapetalae</taxon>
        <taxon>rosids</taxon>
        <taxon>malvids</taxon>
        <taxon>Malvales</taxon>
        <taxon>Malvaceae</taxon>
        <taxon>Malvoideae</taxon>
        <taxon>Hibiscus</taxon>
    </lineage>
</organism>
<dbReference type="SUPFAM" id="SSF57889">
    <property type="entry name" value="Cysteine-rich domain"/>
    <property type="match status" value="1"/>
</dbReference>
<reference evidence="1 2" key="1">
    <citation type="journal article" date="2024" name="G3 (Bethesda)">
        <title>Genome assembly of Hibiscus sabdariffa L. provides insights into metabolisms of medicinal natural products.</title>
        <authorList>
            <person name="Kim T."/>
        </authorList>
    </citation>
    <scope>NUCLEOTIDE SEQUENCE [LARGE SCALE GENOMIC DNA]</scope>
    <source>
        <strain evidence="1">TK-2024</strain>
        <tissue evidence="1">Old leaves</tissue>
    </source>
</reference>
<evidence type="ECO:0008006" key="3">
    <source>
        <dbReference type="Google" id="ProtNLM"/>
    </source>
</evidence>
<comment type="caution">
    <text evidence="1">The sequence shown here is derived from an EMBL/GenBank/DDBJ whole genome shotgun (WGS) entry which is preliminary data.</text>
</comment>
<sequence length="109" mass="12505">MPPLYQRKPYNIFIHSHILKEVSADSEFLCDGCKTLCFGTRYPCELCEFDLHDHRGTSPMELSCFMHEHGIMLVTRKPHATQQIDCVYDLDGDLVEGLFYGCTLFVTIA</sequence>
<keyword evidence="2" id="KW-1185">Reference proteome</keyword>
<dbReference type="InterPro" id="IPR046349">
    <property type="entry name" value="C1-like_sf"/>
</dbReference>